<organism evidence="2 3">
    <name type="scientific">Ancylostoma ceylanicum</name>
    <dbReference type="NCBI Taxonomy" id="53326"/>
    <lineage>
        <taxon>Eukaryota</taxon>
        <taxon>Metazoa</taxon>
        <taxon>Ecdysozoa</taxon>
        <taxon>Nematoda</taxon>
        <taxon>Chromadorea</taxon>
        <taxon>Rhabditida</taxon>
        <taxon>Rhabditina</taxon>
        <taxon>Rhabditomorpha</taxon>
        <taxon>Strongyloidea</taxon>
        <taxon>Ancylostomatidae</taxon>
        <taxon>Ancylostomatinae</taxon>
        <taxon>Ancylostoma</taxon>
    </lineage>
</organism>
<sequence length="135" mass="15200">MLFLRGHITNTGNSEESVLAFSYVESTTWNETLIEHHRYAHALAPARDGDRSKVKKLKKSEIRAKTDKKEKKEVDKKQPKTAKSEEVQQKTPVSKTTEEKTHEDKPANVMTIPKYQAAPLPAGSEQPKKGCCVLL</sequence>
<dbReference type="OrthoDB" id="10480568at2759"/>
<dbReference type="AlphaFoldDB" id="A0A016WXH7"/>
<evidence type="ECO:0000313" key="3">
    <source>
        <dbReference type="Proteomes" id="UP000024635"/>
    </source>
</evidence>
<accession>A0A016WXH7</accession>
<reference evidence="3" key="1">
    <citation type="journal article" date="2015" name="Nat. Genet.">
        <title>The genome and transcriptome of the zoonotic hookworm Ancylostoma ceylanicum identify infection-specific gene families.</title>
        <authorList>
            <person name="Schwarz E.M."/>
            <person name="Hu Y."/>
            <person name="Antoshechkin I."/>
            <person name="Miller M.M."/>
            <person name="Sternberg P.W."/>
            <person name="Aroian R.V."/>
        </authorList>
    </citation>
    <scope>NUCLEOTIDE SEQUENCE</scope>
    <source>
        <strain evidence="3">HY135</strain>
    </source>
</reference>
<name>A0A016WXH7_9BILA</name>
<proteinExistence type="predicted"/>
<evidence type="ECO:0000313" key="2">
    <source>
        <dbReference type="EMBL" id="EYC44504.1"/>
    </source>
</evidence>
<feature type="region of interest" description="Disordered" evidence="1">
    <location>
        <begin position="44"/>
        <end position="135"/>
    </location>
</feature>
<dbReference type="EMBL" id="JARK01000059">
    <property type="protein sequence ID" value="EYC44504.1"/>
    <property type="molecule type" value="Genomic_DNA"/>
</dbReference>
<dbReference type="Proteomes" id="UP000024635">
    <property type="component" value="Unassembled WGS sequence"/>
</dbReference>
<evidence type="ECO:0000256" key="1">
    <source>
        <dbReference type="SAM" id="MobiDB-lite"/>
    </source>
</evidence>
<protein>
    <submittedName>
        <fullName evidence="2">Uncharacterized protein</fullName>
    </submittedName>
</protein>
<feature type="compositionally biased region" description="Basic and acidic residues" evidence="1">
    <location>
        <begin position="96"/>
        <end position="106"/>
    </location>
</feature>
<gene>
    <name evidence="2" type="primary">Acey_s0459.g1836</name>
    <name evidence="2" type="ORF">Y032_0459g1836</name>
</gene>
<comment type="caution">
    <text evidence="2">The sequence shown here is derived from an EMBL/GenBank/DDBJ whole genome shotgun (WGS) entry which is preliminary data.</text>
</comment>
<feature type="compositionally biased region" description="Basic and acidic residues" evidence="1">
    <location>
        <begin position="59"/>
        <end position="88"/>
    </location>
</feature>
<keyword evidence="3" id="KW-1185">Reference proteome</keyword>